<accession>A0A345PBH4</accession>
<dbReference type="AlphaFoldDB" id="A0A345PBH4"/>
<name>A0A345PBH4_9GAMM</name>
<dbReference type="RefSeq" id="WP_114900697.1">
    <property type="nucleotide sequence ID" value="NZ_CP031222.1"/>
</dbReference>
<dbReference type="EMBL" id="CP031222">
    <property type="protein sequence ID" value="AXI04633.1"/>
    <property type="molecule type" value="Genomic_DNA"/>
</dbReference>
<organism evidence="1 2">
    <name type="scientific">Aquirhabdus parva</name>
    <dbReference type="NCBI Taxonomy" id="2283318"/>
    <lineage>
        <taxon>Bacteria</taxon>
        <taxon>Pseudomonadati</taxon>
        <taxon>Pseudomonadota</taxon>
        <taxon>Gammaproteobacteria</taxon>
        <taxon>Moraxellales</taxon>
        <taxon>Moraxellaceae</taxon>
        <taxon>Aquirhabdus</taxon>
    </lineage>
</organism>
<protein>
    <submittedName>
        <fullName evidence="1">DUF1289 domain-containing protein</fullName>
    </submittedName>
</protein>
<reference evidence="1 2" key="1">
    <citation type="submission" date="2018-07" db="EMBL/GenBank/DDBJ databases">
        <title>Genome sequencing of Moraxellaceae gen. HYN0046.</title>
        <authorList>
            <person name="Kim M."/>
            <person name="Yi H."/>
        </authorList>
    </citation>
    <scope>NUCLEOTIDE SEQUENCE [LARGE SCALE GENOMIC DNA]</scope>
    <source>
        <strain evidence="1 2">HYN0046</strain>
    </source>
</reference>
<dbReference type="Proteomes" id="UP000253940">
    <property type="component" value="Chromosome"/>
</dbReference>
<dbReference type="Pfam" id="PF06945">
    <property type="entry name" value="DUF1289"/>
    <property type="match status" value="1"/>
</dbReference>
<dbReference type="OrthoDB" id="5296987at2"/>
<dbReference type="InterPro" id="IPR010710">
    <property type="entry name" value="DUF1289"/>
</dbReference>
<dbReference type="KEGG" id="mbah:HYN46_09140"/>
<gene>
    <name evidence="1" type="ORF">HYN46_09140</name>
</gene>
<proteinExistence type="predicted"/>
<evidence type="ECO:0000313" key="1">
    <source>
        <dbReference type="EMBL" id="AXI04633.1"/>
    </source>
</evidence>
<keyword evidence="2" id="KW-1185">Reference proteome</keyword>
<sequence>MKGVQLHDSLTPCAGKCSTVFGDHVCRGCRRFSYEVIEWNRYTGEQKLLIWQRLDEQLDRIVLPLIPDANLIQVDEFLASRQVRLLPSGSAGRHVYEALRACQRNRELLPQSGLNIATEQFDAIWQQVDSRLYTLAVANFEFAWLRAANFGV</sequence>
<evidence type="ECO:0000313" key="2">
    <source>
        <dbReference type="Proteomes" id="UP000253940"/>
    </source>
</evidence>